<accession>A0A482XNQ0</accession>
<gene>
    <name evidence="1" type="ORF">LSTR_LSTR016962</name>
</gene>
<dbReference type="Proteomes" id="UP000291343">
    <property type="component" value="Unassembled WGS sequence"/>
</dbReference>
<evidence type="ECO:0000313" key="2">
    <source>
        <dbReference type="Proteomes" id="UP000291343"/>
    </source>
</evidence>
<dbReference type="AlphaFoldDB" id="A0A482XNQ0"/>
<evidence type="ECO:0000313" key="1">
    <source>
        <dbReference type="EMBL" id="RZF46999.1"/>
    </source>
</evidence>
<keyword evidence="2" id="KW-1185">Reference proteome</keyword>
<dbReference type="EMBL" id="QKKF02005119">
    <property type="protein sequence ID" value="RZF46999.1"/>
    <property type="molecule type" value="Genomic_DNA"/>
</dbReference>
<sequence>MRKRNKTKRIGSNQYKEVSGQTTLVEQDFLPVVTATCKAGFMTIKVSTNSSFLGAIHARDFRTSCIAYGNGTNLTTLDINMLASQGSPDYCGVLVNNRSGNSTFLLESSL</sequence>
<organism evidence="1 2">
    <name type="scientific">Laodelphax striatellus</name>
    <name type="common">Small brown planthopper</name>
    <name type="synonym">Delphax striatella</name>
    <dbReference type="NCBI Taxonomy" id="195883"/>
    <lineage>
        <taxon>Eukaryota</taxon>
        <taxon>Metazoa</taxon>
        <taxon>Ecdysozoa</taxon>
        <taxon>Arthropoda</taxon>
        <taxon>Hexapoda</taxon>
        <taxon>Insecta</taxon>
        <taxon>Pterygota</taxon>
        <taxon>Neoptera</taxon>
        <taxon>Paraneoptera</taxon>
        <taxon>Hemiptera</taxon>
        <taxon>Auchenorrhyncha</taxon>
        <taxon>Fulgoroidea</taxon>
        <taxon>Delphacidae</taxon>
        <taxon>Criomorphinae</taxon>
        <taxon>Laodelphax</taxon>
    </lineage>
</organism>
<reference evidence="1 2" key="1">
    <citation type="journal article" date="2017" name="Gigascience">
        <title>Genome sequence of the small brown planthopper, Laodelphax striatellus.</title>
        <authorList>
            <person name="Zhu J."/>
            <person name="Jiang F."/>
            <person name="Wang X."/>
            <person name="Yang P."/>
            <person name="Bao Y."/>
            <person name="Zhao W."/>
            <person name="Wang W."/>
            <person name="Lu H."/>
            <person name="Wang Q."/>
            <person name="Cui N."/>
            <person name="Li J."/>
            <person name="Chen X."/>
            <person name="Luo L."/>
            <person name="Yu J."/>
            <person name="Kang L."/>
            <person name="Cui F."/>
        </authorList>
    </citation>
    <scope>NUCLEOTIDE SEQUENCE [LARGE SCALE GENOMIC DNA]</scope>
    <source>
        <strain evidence="1">Lst14</strain>
    </source>
</reference>
<dbReference type="OrthoDB" id="8171348at2759"/>
<protein>
    <recommendedName>
        <fullName evidence="3">ZP domain-containing protein</fullName>
    </recommendedName>
</protein>
<comment type="caution">
    <text evidence="1">The sequence shown here is derived from an EMBL/GenBank/DDBJ whole genome shotgun (WGS) entry which is preliminary data.</text>
</comment>
<dbReference type="STRING" id="195883.A0A482XNQ0"/>
<evidence type="ECO:0008006" key="3">
    <source>
        <dbReference type="Google" id="ProtNLM"/>
    </source>
</evidence>
<proteinExistence type="predicted"/>
<dbReference type="InParanoid" id="A0A482XNQ0"/>
<name>A0A482XNQ0_LAOST</name>